<feature type="region of interest" description="Disordered" evidence="10">
    <location>
        <begin position="319"/>
        <end position="370"/>
    </location>
</feature>
<evidence type="ECO:0000256" key="9">
    <source>
        <dbReference type="PIRNR" id="PIRNR004862"/>
    </source>
</evidence>
<dbReference type="Pfam" id="PF01514">
    <property type="entry name" value="YscJ_FliF"/>
    <property type="match status" value="1"/>
</dbReference>
<dbReference type="InterPro" id="IPR043427">
    <property type="entry name" value="YscJ/FliF"/>
</dbReference>
<keyword evidence="8 9" id="KW-0975">Bacterial flagellum</keyword>
<evidence type="ECO:0000313" key="15">
    <source>
        <dbReference type="Proteomes" id="UP001500713"/>
    </source>
</evidence>
<keyword evidence="4" id="KW-1003">Cell membrane</keyword>
<protein>
    <recommendedName>
        <fullName evidence="9">Flagellar M-ring protein</fullName>
    </recommendedName>
</protein>
<sequence>MAEQTPSNQTLTPVAPTGTGAFPMNGNSANAGGMMGSIQNFARQPAIARAMPLIILSAVLVAALSAWLMLREPAQRDLFRGLPDNDKAAVMQALQSANIAYQVDDTTGALMVSNEDYHTAKIELAGQGLPRTAPSGDTVMSSMPMGASRAVESEKLRTAREMDLARSIEALDNVLSARVHLAVEQPSIFLRDRNEPAASVILQLAGSTKLDERQTQAILNLVASSVPGLSADNVSVIDQNGRLLSRSENPESDQNDAQLKIKAAIEDRYRQSLASLLTPMVGPGNFVAEVTADVNFDEKQAASEIYPADGSVLRSEKGMRSEEPIGGPQLGGIPGALANRPPAAAEFEDQPDGEQEEGAEETEPMKTSEEYQRNFELAREIAVTNQATGQVSRLSVAVAIDDKALKDAKSPKEIQEIEKLVKGTIGFNAERGDQIAVSARQFRPVTEKEAQEPWYESPWFAIIARNVTALVVALLIIFVIARPILKRWLNAEKELKANAATNNTVIGADLTAQNAGLLDAGQQANSAVGAGEAALQAPGQAPGGPITVDMIQAAPSYQERALLTQNFVKQNPDHAALVVKELLKEADELEEADG</sequence>
<dbReference type="PRINTS" id="PR01009">
    <property type="entry name" value="FLGMRINGFLIF"/>
</dbReference>
<evidence type="ECO:0000256" key="2">
    <source>
        <dbReference type="ARBA" id="ARBA00004651"/>
    </source>
</evidence>
<feature type="transmembrane region" description="Helical" evidence="11">
    <location>
        <begin position="50"/>
        <end position="70"/>
    </location>
</feature>
<keyword evidence="5 11" id="KW-0812">Transmembrane</keyword>
<evidence type="ECO:0000256" key="11">
    <source>
        <dbReference type="SAM" id="Phobius"/>
    </source>
</evidence>
<dbReference type="Proteomes" id="UP001500713">
    <property type="component" value="Unassembled WGS sequence"/>
</dbReference>
<feature type="region of interest" description="Disordered" evidence="10">
    <location>
        <begin position="1"/>
        <end position="23"/>
    </location>
</feature>
<dbReference type="EMBL" id="BAAAEM010000002">
    <property type="protein sequence ID" value="GAA0466907.1"/>
    <property type="molecule type" value="Genomic_DNA"/>
</dbReference>
<accession>A0ABN1A430</accession>
<feature type="transmembrane region" description="Helical" evidence="11">
    <location>
        <begin position="459"/>
        <end position="481"/>
    </location>
</feature>
<keyword evidence="6 11" id="KW-1133">Transmembrane helix</keyword>
<feature type="compositionally biased region" description="Acidic residues" evidence="10">
    <location>
        <begin position="346"/>
        <end position="362"/>
    </location>
</feature>
<comment type="function">
    <text evidence="9">The M ring may be actively involved in energy transduction.</text>
</comment>
<organism evidence="14 15">
    <name type="scientific">Parasphingorhabdus litoris</name>
    <dbReference type="NCBI Taxonomy" id="394733"/>
    <lineage>
        <taxon>Bacteria</taxon>
        <taxon>Pseudomonadati</taxon>
        <taxon>Pseudomonadota</taxon>
        <taxon>Alphaproteobacteria</taxon>
        <taxon>Sphingomonadales</taxon>
        <taxon>Sphingomonadaceae</taxon>
        <taxon>Parasphingorhabdus</taxon>
    </lineage>
</organism>
<comment type="caution">
    <text evidence="14">The sequence shown here is derived from an EMBL/GenBank/DDBJ whole genome shotgun (WGS) entry which is preliminary data.</text>
</comment>
<evidence type="ECO:0000313" key="14">
    <source>
        <dbReference type="EMBL" id="GAA0466907.1"/>
    </source>
</evidence>
<proteinExistence type="inferred from homology"/>
<keyword evidence="14" id="KW-0282">Flagellum</keyword>
<dbReference type="InterPro" id="IPR013556">
    <property type="entry name" value="Flag_M-ring_C"/>
</dbReference>
<dbReference type="NCBIfam" id="TIGR00206">
    <property type="entry name" value="fliF"/>
    <property type="match status" value="1"/>
</dbReference>
<keyword evidence="7 11" id="KW-0472">Membrane</keyword>
<evidence type="ECO:0000256" key="5">
    <source>
        <dbReference type="ARBA" id="ARBA00022692"/>
    </source>
</evidence>
<keyword evidence="15" id="KW-1185">Reference proteome</keyword>
<comment type="similarity">
    <text evidence="3 9">Belongs to the FliF family.</text>
</comment>
<keyword evidence="14" id="KW-0969">Cilium</keyword>
<feature type="compositionally biased region" description="Polar residues" evidence="10">
    <location>
        <begin position="1"/>
        <end position="12"/>
    </location>
</feature>
<comment type="subcellular location">
    <subcellularLocation>
        <location evidence="1 9">Bacterial flagellum basal body</location>
    </subcellularLocation>
    <subcellularLocation>
        <location evidence="2">Cell membrane</location>
        <topology evidence="2">Multi-pass membrane protein</topology>
    </subcellularLocation>
</comment>
<dbReference type="InterPro" id="IPR000067">
    <property type="entry name" value="FlgMring_FliF"/>
</dbReference>
<evidence type="ECO:0000259" key="13">
    <source>
        <dbReference type="Pfam" id="PF08345"/>
    </source>
</evidence>
<evidence type="ECO:0000256" key="8">
    <source>
        <dbReference type="ARBA" id="ARBA00023143"/>
    </source>
</evidence>
<feature type="domain" description="Flagellar M-ring C-terminal" evidence="13">
    <location>
        <begin position="277"/>
        <end position="442"/>
    </location>
</feature>
<dbReference type="Pfam" id="PF08345">
    <property type="entry name" value="YscJ_FliF_C"/>
    <property type="match status" value="1"/>
</dbReference>
<name>A0ABN1A430_9SPHN</name>
<dbReference type="PANTHER" id="PTHR30046:SF0">
    <property type="entry name" value="FLAGELLAR M-RING PROTEIN"/>
    <property type="match status" value="1"/>
</dbReference>
<dbReference type="PIRSF" id="PIRSF004862">
    <property type="entry name" value="FliF"/>
    <property type="match status" value="1"/>
</dbReference>
<reference evidence="14 15" key="1">
    <citation type="journal article" date="2019" name="Int. J. Syst. Evol. Microbiol.">
        <title>The Global Catalogue of Microorganisms (GCM) 10K type strain sequencing project: providing services to taxonomists for standard genome sequencing and annotation.</title>
        <authorList>
            <consortium name="The Broad Institute Genomics Platform"/>
            <consortium name="The Broad Institute Genome Sequencing Center for Infectious Disease"/>
            <person name="Wu L."/>
            <person name="Ma J."/>
        </authorList>
    </citation>
    <scope>NUCLEOTIDE SEQUENCE [LARGE SCALE GENOMIC DNA]</scope>
    <source>
        <strain evidence="14 15">JCM 14162</strain>
    </source>
</reference>
<dbReference type="InterPro" id="IPR006182">
    <property type="entry name" value="FliF_N_dom"/>
</dbReference>
<keyword evidence="14" id="KW-0966">Cell projection</keyword>
<evidence type="ECO:0000256" key="1">
    <source>
        <dbReference type="ARBA" id="ARBA00004117"/>
    </source>
</evidence>
<evidence type="ECO:0000259" key="12">
    <source>
        <dbReference type="Pfam" id="PF01514"/>
    </source>
</evidence>
<feature type="domain" description="Flagellar M-ring N-terminal" evidence="12">
    <location>
        <begin position="71"/>
        <end position="245"/>
    </location>
</feature>
<dbReference type="InterPro" id="IPR045851">
    <property type="entry name" value="AMP-bd_C_sf"/>
</dbReference>
<evidence type="ECO:0000256" key="3">
    <source>
        <dbReference type="ARBA" id="ARBA00007971"/>
    </source>
</evidence>
<dbReference type="Gene3D" id="3.30.300.30">
    <property type="match status" value="1"/>
</dbReference>
<dbReference type="PANTHER" id="PTHR30046">
    <property type="entry name" value="FLAGELLAR M-RING PROTEIN"/>
    <property type="match status" value="1"/>
</dbReference>
<dbReference type="RefSeq" id="WP_229954003.1">
    <property type="nucleotide sequence ID" value="NZ_BAAAEM010000002.1"/>
</dbReference>
<evidence type="ECO:0000256" key="6">
    <source>
        <dbReference type="ARBA" id="ARBA00022989"/>
    </source>
</evidence>
<evidence type="ECO:0000256" key="4">
    <source>
        <dbReference type="ARBA" id="ARBA00022475"/>
    </source>
</evidence>
<evidence type="ECO:0000256" key="7">
    <source>
        <dbReference type="ARBA" id="ARBA00023136"/>
    </source>
</evidence>
<gene>
    <name evidence="14" type="primary">fliF_1</name>
    <name evidence="14" type="ORF">GCM10009096_04510</name>
</gene>
<evidence type="ECO:0000256" key="10">
    <source>
        <dbReference type="SAM" id="MobiDB-lite"/>
    </source>
</evidence>